<evidence type="ECO:0000256" key="3">
    <source>
        <dbReference type="ARBA" id="ARBA00034247"/>
    </source>
</evidence>
<dbReference type="EC" id="2.7.7.65" evidence="2"/>
<dbReference type="InterPro" id="IPR000160">
    <property type="entry name" value="GGDEF_dom"/>
</dbReference>
<dbReference type="Gene3D" id="3.30.70.270">
    <property type="match status" value="1"/>
</dbReference>
<dbReference type="Pfam" id="PF00990">
    <property type="entry name" value="GGDEF"/>
    <property type="match status" value="1"/>
</dbReference>
<evidence type="ECO:0000313" key="5">
    <source>
        <dbReference type="EMBL" id="WGK83009.1"/>
    </source>
</evidence>
<comment type="cofactor">
    <cofactor evidence="1">
        <name>Mg(2+)</name>
        <dbReference type="ChEBI" id="CHEBI:18420"/>
    </cofactor>
</comment>
<dbReference type="SMART" id="SM00267">
    <property type="entry name" value="GGDEF"/>
    <property type="match status" value="1"/>
</dbReference>
<dbReference type="InterPro" id="IPR050469">
    <property type="entry name" value="Diguanylate_Cyclase"/>
</dbReference>
<reference evidence="5" key="1">
    <citation type="submission" date="2022-02" db="EMBL/GenBank/DDBJ databases">
        <title>Emergence and expansion in Europe of a Vibrio aestuarianus clonal complex pathogenic for oysters.</title>
        <authorList>
            <person name="Mesnil A."/>
            <person name="Travers M.-A."/>
        </authorList>
    </citation>
    <scope>NUCLEOTIDE SEQUENCE</scope>
    <source>
        <strain evidence="5">U29</strain>
    </source>
</reference>
<dbReference type="InterPro" id="IPR029787">
    <property type="entry name" value="Nucleotide_cyclase"/>
</dbReference>
<sequence length="162" mass="18239">MTDPLTGALNRRGFTEKTSTVYSASTRYDTPLTVMILDLDNFKRINDQYGHQHGDYVLQHFSEVCRNILRESDIFCRLGGEEFAVVLLNTPIEKGQDVAERIRSLVESATVTHDDIELSYTVSIGFSGLKESDKGLDDAMQRADDALYRAKSLNKNRVECLA</sequence>
<organism evidence="5 6">
    <name type="scientific">Vibrio aestuarianus</name>
    <dbReference type="NCBI Taxonomy" id="28171"/>
    <lineage>
        <taxon>Bacteria</taxon>
        <taxon>Pseudomonadati</taxon>
        <taxon>Pseudomonadota</taxon>
        <taxon>Gammaproteobacteria</taxon>
        <taxon>Vibrionales</taxon>
        <taxon>Vibrionaceae</taxon>
        <taxon>Vibrio</taxon>
    </lineage>
</organism>
<gene>
    <name evidence="5" type="ORF">PYE51_11965</name>
</gene>
<dbReference type="PANTHER" id="PTHR45138">
    <property type="entry name" value="REGULATORY COMPONENTS OF SENSORY TRANSDUCTION SYSTEM"/>
    <property type="match status" value="1"/>
</dbReference>
<dbReference type="InterPro" id="IPR043128">
    <property type="entry name" value="Rev_trsase/Diguanyl_cyclase"/>
</dbReference>
<dbReference type="AlphaFoldDB" id="A0AAX3U6G2"/>
<proteinExistence type="predicted"/>
<dbReference type="SUPFAM" id="SSF55073">
    <property type="entry name" value="Nucleotide cyclase"/>
    <property type="match status" value="1"/>
</dbReference>
<accession>A0AAX3U6G2</accession>
<evidence type="ECO:0000259" key="4">
    <source>
        <dbReference type="PROSITE" id="PS50887"/>
    </source>
</evidence>
<dbReference type="PANTHER" id="PTHR45138:SF9">
    <property type="entry name" value="DIGUANYLATE CYCLASE DGCM-RELATED"/>
    <property type="match status" value="1"/>
</dbReference>
<evidence type="ECO:0000256" key="1">
    <source>
        <dbReference type="ARBA" id="ARBA00001946"/>
    </source>
</evidence>
<dbReference type="PROSITE" id="PS50887">
    <property type="entry name" value="GGDEF"/>
    <property type="match status" value="1"/>
</dbReference>
<evidence type="ECO:0000256" key="2">
    <source>
        <dbReference type="ARBA" id="ARBA00012528"/>
    </source>
</evidence>
<dbReference type="CDD" id="cd01949">
    <property type="entry name" value="GGDEF"/>
    <property type="match status" value="1"/>
</dbReference>
<feature type="domain" description="GGDEF" evidence="4">
    <location>
        <begin position="30"/>
        <end position="162"/>
    </location>
</feature>
<dbReference type="GO" id="GO:0052621">
    <property type="term" value="F:diguanylate cyclase activity"/>
    <property type="evidence" value="ECO:0007669"/>
    <property type="project" value="UniProtKB-EC"/>
</dbReference>
<comment type="catalytic activity">
    <reaction evidence="3">
        <text>2 GTP = 3',3'-c-di-GMP + 2 diphosphate</text>
        <dbReference type="Rhea" id="RHEA:24898"/>
        <dbReference type="ChEBI" id="CHEBI:33019"/>
        <dbReference type="ChEBI" id="CHEBI:37565"/>
        <dbReference type="ChEBI" id="CHEBI:58805"/>
        <dbReference type="EC" id="2.7.7.65"/>
    </reaction>
</comment>
<dbReference type="Proteomes" id="UP001239257">
    <property type="component" value="Chromosome 1"/>
</dbReference>
<protein>
    <recommendedName>
        <fullName evidence="2">diguanylate cyclase</fullName>
        <ecNumber evidence="2">2.7.7.65</ecNumber>
    </recommendedName>
</protein>
<dbReference type="NCBIfam" id="TIGR00254">
    <property type="entry name" value="GGDEF"/>
    <property type="match status" value="1"/>
</dbReference>
<evidence type="ECO:0000313" key="6">
    <source>
        <dbReference type="Proteomes" id="UP001239257"/>
    </source>
</evidence>
<name>A0AAX3U6G2_9VIBR</name>
<dbReference type="EMBL" id="CP118709">
    <property type="protein sequence ID" value="WGK83009.1"/>
    <property type="molecule type" value="Genomic_DNA"/>
</dbReference>
<dbReference type="FunFam" id="3.30.70.270:FF:000001">
    <property type="entry name" value="Diguanylate cyclase domain protein"/>
    <property type="match status" value="1"/>
</dbReference>